<dbReference type="PROSITE" id="PS50005">
    <property type="entry name" value="TPR"/>
    <property type="match status" value="2"/>
</dbReference>
<feature type="repeat" description="TPR" evidence="1">
    <location>
        <begin position="68"/>
        <end position="101"/>
    </location>
</feature>
<sequence>MKKLILLIIALNTLFSFSQNEKEEKERLLVIKKANDLVHEGNELISEDDYISAEMEYRKAMSEQPTSVSAAFNLGNSYYKKGNYEEALFRHEQAAKNATSKAEKHKAYHNIGNVLMQNKMCKEAVEAYKNALRNDPTDDESRYNLALAKDCADQQGGGEDENKDDKKEDEDKKDEGDNEDDKKDEGNQDDKDKKEGDDEKDEDGKPKDDKKQDGKGDDKEKEQQKPQPKQGQLSPQQIKNLLEAMNNQEQKVQEKINAEKQKGVKVKTEKDW</sequence>
<reference evidence="3 4" key="1">
    <citation type="submission" date="2018-09" db="EMBL/GenBank/DDBJ databases">
        <title>Genomic Encyclopedia of Archaeal and Bacterial Type Strains, Phase II (KMG-II): from individual species to whole genera.</title>
        <authorList>
            <person name="Goeker M."/>
        </authorList>
    </citation>
    <scope>NUCLEOTIDE SEQUENCE [LARGE SCALE GENOMIC DNA]</scope>
    <source>
        <strain evidence="3 4">DSM 26283</strain>
    </source>
</reference>
<dbReference type="InterPro" id="IPR019734">
    <property type="entry name" value="TPR_rpt"/>
</dbReference>
<accession>A0A420DWQ7</accession>
<dbReference type="SMART" id="SM00028">
    <property type="entry name" value="TPR"/>
    <property type="match status" value="3"/>
</dbReference>
<dbReference type="Pfam" id="PF13431">
    <property type="entry name" value="TPR_17"/>
    <property type="match status" value="1"/>
</dbReference>
<feature type="compositionally biased region" description="Basic and acidic residues" evidence="2">
    <location>
        <begin position="251"/>
        <end position="272"/>
    </location>
</feature>
<dbReference type="OrthoDB" id="1525165at2"/>
<dbReference type="Gene3D" id="1.25.40.10">
    <property type="entry name" value="Tetratricopeptide repeat domain"/>
    <property type="match status" value="1"/>
</dbReference>
<evidence type="ECO:0000313" key="3">
    <source>
        <dbReference type="EMBL" id="RKE98656.1"/>
    </source>
</evidence>
<dbReference type="RefSeq" id="WP_120199856.1">
    <property type="nucleotide sequence ID" value="NZ_RAQJ01000001.1"/>
</dbReference>
<gene>
    <name evidence="3" type="ORF">BXY80_0749</name>
</gene>
<comment type="caution">
    <text evidence="3">The sequence shown here is derived from an EMBL/GenBank/DDBJ whole genome shotgun (WGS) entry which is preliminary data.</text>
</comment>
<feature type="region of interest" description="Disordered" evidence="2">
    <location>
        <begin position="148"/>
        <end position="272"/>
    </location>
</feature>
<evidence type="ECO:0000256" key="1">
    <source>
        <dbReference type="PROSITE-ProRule" id="PRU00339"/>
    </source>
</evidence>
<keyword evidence="4" id="KW-1185">Reference proteome</keyword>
<dbReference type="EMBL" id="RAQJ01000001">
    <property type="protein sequence ID" value="RKE98656.1"/>
    <property type="molecule type" value="Genomic_DNA"/>
</dbReference>
<protein>
    <submittedName>
        <fullName evidence="3">Tetratricopeptide repeat protein</fullName>
    </submittedName>
</protein>
<evidence type="ECO:0000256" key="2">
    <source>
        <dbReference type="SAM" id="MobiDB-lite"/>
    </source>
</evidence>
<dbReference type="Pfam" id="PF13181">
    <property type="entry name" value="TPR_8"/>
    <property type="match status" value="1"/>
</dbReference>
<proteinExistence type="predicted"/>
<name>A0A420DWQ7_9FLAO</name>
<feature type="compositionally biased region" description="Polar residues" evidence="2">
    <location>
        <begin position="233"/>
        <end position="250"/>
    </location>
</feature>
<dbReference type="Proteomes" id="UP000284892">
    <property type="component" value="Unassembled WGS sequence"/>
</dbReference>
<keyword evidence="1" id="KW-0802">TPR repeat</keyword>
<organism evidence="3 4">
    <name type="scientific">Ichthyenterobacterium magnum</name>
    <dbReference type="NCBI Taxonomy" id="1230530"/>
    <lineage>
        <taxon>Bacteria</taxon>
        <taxon>Pseudomonadati</taxon>
        <taxon>Bacteroidota</taxon>
        <taxon>Flavobacteriia</taxon>
        <taxon>Flavobacteriales</taxon>
        <taxon>Flavobacteriaceae</taxon>
        <taxon>Ichthyenterobacterium</taxon>
    </lineage>
</organism>
<dbReference type="SUPFAM" id="SSF48452">
    <property type="entry name" value="TPR-like"/>
    <property type="match status" value="1"/>
</dbReference>
<dbReference type="InterPro" id="IPR011990">
    <property type="entry name" value="TPR-like_helical_dom_sf"/>
</dbReference>
<evidence type="ECO:0000313" key="4">
    <source>
        <dbReference type="Proteomes" id="UP000284892"/>
    </source>
</evidence>
<dbReference type="AlphaFoldDB" id="A0A420DWQ7"/>
<feature type="repeat" description="TPR" evidence="1">
    <location>
        <begin position="105"/>
        <end position="138"/>
    </location>
</feature>
<feature type="compositionally biased region" description="Basic and acidic residues" evidence="2">
    <location>
        <begin position="163"/>
        <end position="224"/>
    </location>
</feature>